<reference evidence="2" key="1">
    <citation type="journal article" date="2012" name="MBio">
        <title>Comparative genome analysis of Trichophyton rubrum and related dermatophytes reveals candidate genes involved in infection.</title>
        <authorList>
            <person name="Martinez D.A."/>
            <person name="Oliver B.G."/>
            <person name="Graeser Y."/>
            <person name="Goldberg J.M."/>
            <person name="Li W."/>
            <person name="Martinez-Rossi N.M."/>
            <person name="Monod M."/>
            <person name="Shelest E."/>
            <person name="Barton R.C."/>
            <person name="Birch E."/>
            <person name="Brakhage A.A."/>
            <person name="Chen Z."/>
            <person name="Gurr S.J."/>
            <person name="Heiman D."/>
            <person name="Heitman J."/>
            <person name="Kosti I."/>
            <person name="Rossi A."/>
            <person name="Saif S."/>
            <person name="Samalova M."/>
            <person name="Saunders C.W."/>
            <person name="Shea T."/>
            <person name="Summerbell R.C."/>
            <person name="Xu J."/>
            <person name="Young S."/>
            <person name="Zeng Q."/>
            <person name="Birren B.W."/>
            <person name="Cuomo C.A."/>
            <person name="White T.C."/>
        </authorList>
    </citation>
    <scope>NUCLEOTIDE SEQUENCE [LARGE SCALE GENOMIC DNA]</scope>
    <source>
        <strain evidence="2">ATCC MYA-4607 / CBS 118892</strain>
    </source>
</reference>
<sequence length="121" mass="13034">MSFLLIVTGNNGVTSWWRKSTAGLPLERGALPLYQGLPVVPVNLRYVDGRLLGGAREDKISPRIPDGCNSSSSGREVLVEHGRHLGRGRRRAPIPASAAEFSYRCGLGCVLEKMRGGLGYG</sequence>
<dbReference type="Proteomes" id="UP000008864">
    <property type="component" value="Unassembled WGS sequence"/>
</dbReference>
<dbReference type="EMBL" id="GG700650">
    <property type="protein sequence ID" value="KFL60981.1"/>
    <property type="molecule type" value="Genomic_DNA"/>
</dbReference>
<dbReference type="HOGENOM" id="CLU_2039733_0_0_1"/>
<dbReference type="GeneID" id="71777254"/>
<accession>A0A080WFC7</accession>
<dbReference type="RefSeq" id="XP_047605754.1">
    <property type="nucleotide sequence ID" value="XM_047750950.1"/>
</dbReference>
<gene>
    <name evidence="1" type="ORF">TERG_11910</name>
</gene>
<name>A0A080WFC7_TRIRC</name>
<organism evidence="1 2">
    <name type="scientific">Trichophyton rubrum (strain ATCC MYA-4607 / CBS 118892)</name>
    <name type="common">Athlete's foot fungus</name>
    <dbReference type="NCBI Taxonomy" id="559305"/>
    <lineage>
        <taxon>Eukaryota</taxon>
        <taxon>Fungi</taxon>
        <taxon>Dikarya</taxon>
        <taxon>Ascomycota</taxon>
        <taxon>Pezizomycotina</taxon>
        <taxon>Eurotiomycetes</taxon>
        <taxon>Eurotiomycetidae</taxon>
        <taxon>Onygenales</taxon>
        <taxon>Arthrodermataceae</taxon>
        <taxon>Trichophyton</taxon>
    </lineage>
</organism>
<dbReference type="InParanoid" id="A0A080WFC7"/>
<dbReference type="VEuPathDB" id="FungiDB:TERG_11910"/>
<protein>
    <submittedName>
        <fullName evidence="1">Uncharacterized protein</fullName>
    </submittedName>
</protein>
<dbReference type="AlphaFoldDB" id="A0A080WFC7"/>
<evidence type="ECO:0000313" key="1">
    <source>
        <dbReference type="EMBL" id="KFL60981.1"/>
    </source>
</evidence>
<proteinExistence type="predicted"/>
<evidence type="ECO:0000313" key="2">
    <source>
        <dbReference type="Proteomes" id="UP000008864"/>
    </source>
</evidence>
<keyword evidence="2" id="KW-1185">Reference proteome</keyword>